<dbReference type="Pfam" id="PF13843">
    <property type="entry name" value="DDE_Tnp_1_7"/>
    <property type="match status" value="1"/>
</dbReference>
<dbReference type="PANTHER" id="PTHR46599">
    <property type="entry name" value="PIGGYBAC TRANSPOSABLE ELEMENT-DERIVED PROTEIN 4"/>
    <property type="match status" value="1"/>
</dbReference>
<evidence type="ECO:0000259" key="1">
    <source>
        <dbReference type="Pfam" id="PF13843"/>
    </source>
</evidence>
<sequence>MDNWYSSIPISLDLLKNHNLTMVGTIRKNNREIPPCFFGHKKKNIEFICFWIWRRYFAYIIRAKKKNKNVLLISTIHEQGDIDPESVEKKPEVIMFYNQTKGGVDVVNELKGEYSVSRISCRWSLIIFFSLMNIAGMNSQIIDRENSGKTLSHQEFLKNLGRELTKPFMIDRLQQPNLSILLRQQIIKLFGNKTAVNVD</sequence>
<feature type="domain" description="PiggyBac transposable element-derived protein" evidence="1">
    <location>
        <begin position="1"/>
        <end position="139"/>
    </location>
</feature>
<evidence type="ECO:0000313" key="2">
    <source>
        <dbReference type="EMBL" id="MBY77406.1"/>
    </source>
</evidence>
<dbReference type="PANTHER" id="PTHR46599:SF6">
    <property type="entry name" value="DUAL SPECIFICITY PHOSPHATASE 26"/>
    <property type="match status" value="1"/>
</dbReference>
<dbReference type="AlphaFoldDB" id="A0A2S2QI56"/>
<name>A0A2S2QI56_9HEMI</name>
<dbReference type="InterPro" id="IPR029526">
    <property type="entry name" value="PGBD"/>
</dbReference>
<accession>A0A2S2QI56</accession>
<dbReference type="OrthoDB" id="6577955at2759"/>
<gene>
    <name evidence="2" type="ORF">g.144727</name>
</gene>
<protein>
    <recommendedName>
        <fullName evidence="1">PiggyBac transposable element-derived protein domain-containing protein</fullName>
    </recommendedName>
</protein>
<organism evidence="2">
    <name type="scientific">Sipha flava</name>
    <name type="common">yellow sugarcane aphid</name>
    <dbReference type="NCBI Taxonomy" id="143950"/>
    <lineage>
        <taxon>Eukaryota</taxon>
        <taxon>Metazoa</taxon>
        <taxon>Ecdysozoa</taxon>
        <taxon>Arthropoda</taxon>
        <taxon>Hexapoda</taxon>
        <taxon>Insecta</taxon>
        <taxon>Pterygota</taxon>
        <taxon>Neoptera</taxon>
        <taxon>Paraneoptera</taxon>
        <taxon>Hemiptera</taxon>
        <taxon>Sternorrhyncha</taxon>
        <taxon>Aphidomorpha</taxon>
        <taxon>Aphidoidea</taxon>
        <taxon>Aphididae</taxon>
        <taxon>Sipha</taxon>
    </lineage>
</organism>
<reference evidence="2" key="1">
    <citation type="submission" date="2018-04" db="EMBL/GenBank/DDBJ databases">
        <title>Transcriptome assembly of Sipha flava.</title>
        <authorList>
            <person name="Scully E.D."/>
            <person name="Geib S.M."/>
            <person name="Palmer N.A."/>
            <person name="Koch K."/>
            <person name="Bradshaw J."/>
            <person name="Heng-Moss T."/>
            <person name="Sarath G."/>
        </authorList>
    </citation>
    <scope>NUCLEOTIDE SEQUENCE</scope>
</reference>
<dbReference type="EMBL" id="GGMS01008203">
    <property type="protein sequence ID" value="MBY77406.1"/>
    <property type="molecule type" value="Transcribed_RNA"/>
</dbReference>
<proteinExistence type="predicted"/>